<name>A0A381Q009_9ZZZZ</name>
<dbReference type="SUPFAM" id="SSF51735">
    <property type="entry name" value="NAD(P)-binding Rossmann-fold domains"/>
    <property type="match status" value="1"/>
</dbReference>
<dbReference type="AlphaFoldDB" id="A0A381Q009"/>
<dbReference type="PANTHER" id="PTHR43715:SF1">
    <property type="entry name" value="GDP-MANNOSE 4,6 DEHYDRATASE"/>
    <property type="match status" value="1"/>
</dbReference>
<reference evidence="6" key="1">
    <citation type="submission" date="2018-05" db="EMBL/GenBank/DDBJ databases">
        <authorList>
            <person name="Lanie J.A."/>
            <person name="Ng W.-L."/>
            <person name="Kazmierczak K.M."/>
            <person name="Andrzejewski T.M."/>
            <person name="Davidsen T.M."/>
            <person name="Wayne K.J."/>
            <person name="Tettelin H."/>
            <person name="Glass J.I."/>
            <person name="Rusch D."/>
            <person name="Podicherti R."/>
            <person name="Tsui H.-C.T."/>
            <person name="Winkler M.E."/>
        </authorList>
    </citation>
    <scope>NUCLEOTIDE SEQUENCE</scope>
</reference>
<dbReference type="Gene3D" id="3.90.25.10">
    <property type="entry name" value="UDP-galactose 4-epimerase, domain 1"/>
    <property type="match status" value="1"/>
</dbReference>
<protein>
    <recommendedName>
        <fullName evidence="3">GDP-mannose 4,6-dehydratase</fullName>
        <ecNumber evidence="3">4.2.1.47</ecNumber>
    </recommendedName>
</protein>
<dbReference type="Gene3D" id="3.40.50.720">
    <property type="entry name" value="NAD(P)-binding Rossmann-like Domain"/>
    <property type="match status" value="1"/>
</dbReference>
<dbReference type="Pfam" id="PF16363">
    <property type="entry name" value="GDP_Man_Dehyd"/>
    <property type="match status" value="1"/>
</dbReference>
<dbReference type="InterPro" id="IPR006368">
    <property type="entry name" value="GDP_Man_deHydtase"/>
</dbReference>
<evidence type="ECO:0000259" key="5">
    <source>
        <dbReference type="Pfam" id="PF16363"/>
    </source>
</evidence>
<sequence>MGTQEQVYLGNLDAKRDWGHAGDFVDGMWRMLQQEKPEDFVLATGVTTTIREFAERAFAEVGITLGWSGRGVDEVGRDTKTGNTVVSVDPTYFRPTEVDLLIGDATKARKKLGWKPTLDLQQMIEEMIASDLEEARKDQHLQSGGFKTNGVNED</sequence>
<accession>A0A381Q009</accession>
<dbReference type="InterPro" id="IPR036291">
    <property type="entry name" value="NAD(P)-bd_dom_sf"/>
</dbReference>
<keyword evidence="4" id="KW-0456">Lyase</keyword>
<evidence type="ECO:0000256" key="4">
    <source>
        <dbReference type="ARBA" id="ARBA00023239"/>
    </source>
</evidence>
<feature type="domain" description="NAD(P)-binding" evidence="5">
    <location>
        <begin position="2"/>
        <end position="127"/>
    </location>
</feature>
<evidence type="ECO:0000256" key="3">
    <source>
        <dbReference type="ARBA" id="ARBA00011989"/>
    </source>
</evidence>
<organism evidence="6">
    <name type="scientific">marine metagenome</name>
    <dbReference type="NCBI Taxonomy" id="408172"/>
    <lineage>
        <taxon>unclassified sequences</taxon>
        <taxon>metagenomes</taxon>
        <taxon>ecological metagenomes</taxon>
    </lineage>
</organism>
<dbReference type="PANTHER" id="PTHR43715">
    <property type="entry name" value="GDP-MANNOSE 4,6-DEHYDRATASE"/>
    <property type="match status" value="1"/>
</dbReference>
<evidence type="ECO:0000256" key="1">
    <source>
        <dbReference type="ARBA" id="ARBA00001937"/>
    </source>
</evidence>
<comment type="similarity">
    <text evidence="2">Belongs to the NAD(P)-dependent epimerase/dehydratase family. GDP-mannose 4,6-dehydratase subfamily.</text>
</comment>
<proteinExistence type="inferred from homology"/>
<dbReference type="GO" id="GO:0008446">
    <property type="term" value="F:GDP-mannose 4,6-dehydratase activity"/>
    <property type="evidence" value="ECO:0007669"/>
    <property type="project" value="UniProtKB-EC"/>
</dbReference>
<evidence type="ECO:0000256" key="2">
    <source>
        <dbReference type="ARBA" id="ARBA00009263"/>
    </source>
</evidence>
<evidence type="ECO:0000313" key="6">
    <source>
        <dbReference type="EMBL" id="SUZ72214.1"/>
    </source>
</evidence>
<dbReference type="EMBL" id="UINC01001147">
    <property type="protein sequence ID" value="SUZ72214.1"/>
    <property type="molecule type" value="Genomic_DNA"/>
</dbReference>
<dbReference type="GO" id="GO:0042351">
    <property type="term" value="P:'de novo' GDP-L-fucose biosynthetic process"/>
    <property type="evidence" value="ECO:0007669"/>
    <property type="project" value="TreeGrafter"/>
</dbReference>
<dbReference type="EC" id="4.2.1.47" evidence="3"/>
<comment type="cofactor">
    <cofactor evidence="1">
        <name>NADP(+)</name>
        <dbReference type="ChEBI" id="CHEBI:58349"/>
    </cofactor>
</comment>
<dbReference type="InterPro" id="IPR016040">
    <property type="entry name" value="NAD(P)-bd_dom"/>
</dbReference>
<gene>
    <name evidence="6" type="ORF">METZ01_LOCUS25068</name>
</gene>